<organism evidence="2 3">
    <name type="scientific">Trichoplusia ni</name>
    <name type="common">Cabbage looper</name>
    <dbReference type="NCBI Taxonomy" id="7111"/>
    <lineage>
        <taxon>Eukaryota</taxon>
        <taxon>Metazoa</taxon>
        <taxon>Ecdysozoa</taxon>
        <taxon>Arthropoda</taxon>
        <taxon>Hexapoda</taxon>
        <taxon>Insecta</taxon>
        <taxon>Pterygota</taxon>
        <taxon>Neoptera</taxon>
        <taxon>Endopterygota</taxon>
        <taxon>Lepidoptera</taxon>
        <taxon>Glossata</taxon>
        <taxon>Ditrysia</taxon>
        <taxon>Noctuoidea</taxon>
        <taxon>Noctuidae</taxon>
        <taxon>Plusiinae</taxon>
        <taxon>Trichoplusia</taxon>
    </lineage>
</organism>
<feature type="region of interest" description="Disordered" evidence="1">
    <location>
        <begin position="1098"/>
        <end position="1148"/>
    </location>
</feature>
<evidence type="ECO:0000256" key="1">
    <source>
        <dbReference type="SAM" id="MobiDB-lite"/>
    </source>
</evidence>
<evidence type="ECO:0000313" key="2">
    <source>
        <dbReference type="Proteomes" id="UP000322000"/>
    </source>
</evidence>
<reference evidence="3" key="1">
    <citation type="submission" date="2025-08" db="UniProtKB">
        <authorList>
            <consortium name="RefSeq"/>
        </authorList>
    </citation>
    <scope>IDENTIFICATION</scope>
</reference>
<feature type="compositionally biased region" description="Polar residues" evidence="1">
    <location>
        <begin position="277"/>
        <end position="303"/>
    </location>
</feature>
<feature type="region of interest" description="Disordered" evidence="1">
    <location>
        <begin position="179"/>
        <end position="200"/>
    </location>
</feature>
<feature type="compositionally biased region" description="Polar residues" evidence="1">
    <location>
        <begin position="190"/>
        <end position="200"/>
    </location>
</feature>
<feature type="compositionally biased region" description="Low complexity" evidence="1">
    <location>
        <begin position="630"/>
        <end position="641"/>
    </location>
</feature>
<name>A0A7E5VRZ7_TRINI</name>
<dbReference type="Proteomes" id="UP000322000">
    <property type="component" value="Chromosome 7"/>
</dbReference>
<keyword evidence="2" id="KW-1185">Reference proteome</keyword>
<proteinExistence type="predicted"/>
<feature type="region of interest" description="Disordered" evidence="1">
    <location>
        <begin position="716"/>
        <end position="737"/>
    </location>
</feature>
<keyword evidence="3" id="KW-0808">Transferase</keyword>
<dbReference type="GeneID" id="113496138"/>
<dbReference type="RefSeq" id="XP_026731064.1">
    <property type="nucleotide sequence ID" value="XM_026875263.1"/>
</dbReference>
<feature type="region of interest" description="Disordered" evidence="1">
    <location>
        <begin position="253"/>
        <end position="303"/>
    </location>
</feature>
<feature type="compositionally biased region" description="Low complexity" evidence="1">
    <location>
        <begin position="598"/>
        <end position="622"/>
    </location>
</feature>
<dbReference type="GO" id="GO:0016301">
    <property type="term" value="F:kinase activity"/>
    <property type="evidence" value="ECO:0007669"/>
    <property type="project" value="UniProtKB-KW"/>
</dbReference>
<feature type="region of interest" description="Disordered" evidence="1">
    <location>
        <begin position="587"/>
        <end position="653"/>
    </location>
</feature>
<dbReference type="AlphaFoldDB" id="A0A7E5VRZ7"/>
<dbReference type="OrthoDB" id="6930947at2759"/>
<dbReference type="KEGG" id="tnl:113496138"/>
<feature type="region of interest" description="Disordered" evidence="1">
    <location>
        <begin position="1166"/>
        <end position="1202"/>
    </location>
</feature>
<sequence length="1202" mass="135825">MQRTHAQLHGPLPPYINLVLSSLELHFSTAATETRRIQPQLQLEPTLVRKRDWTTVSVNKLCVDLNCVDWCLLIHVKMMTLLQTIRLLVIIQVIQTTRCQDGFGEQDLLRFQQMASNDGQLGSLTGFNSLLQRDPNTQTMSSTNLQFNLNDDTNKNNNYGRSFYSRSKKVYRIKNPFQQQVEETEKQPENTESQDSGAGASNQYASVQYSLPPEDFLQKMRAENQYYQQTQMSTPSPNMGYTATPQPQYQYSTVSQSNYDNNNQQNNQIPLEPKASHGQTYLSTPSPYQFSTPNNYLDSVQSTASPIPSFLSTPLNNGQYTGTPSSSYVSSASPMYLSSSSSLQSYVSSPLSVIQTGSPDYSRVTTTIGNNAVSYDNNDPNKKMQIDHYDYAGNGVRYPTNIQQQYQNEYQSTTTTTSSPYLDQLRESWQNAMNSNLNAAAKSMQDTTFNQYYPYQNQQDNRFESNSDNPNSETHRIGSMAAANNLFVNYAQPDNQMLNNLKVRTRDLDHETTQEHYSNGDFGWKLTGKKPLIEYNSYPPRYSPLNTQSEGHAVSQMNFHMDTSKPYNYDQVSKSGTEALDDQEFAKAAAKAHERLKQQQQQQQQHQQQQQQQHQQQQQQQQFYANSNYGLNNVGNSDINNGGNGYYGNNDKQKNKYADNPYLYNTQNDLITASPYFLSTPRENVDNKPKQPFDHDKALKNIVPIDMSNVVGSESPLKNGANLDNNGRYTSNNYGKDQLDQNVRQYLRPVTDSFYKDKNAIYGFNIKTKSDDYLSLDNLKQLESNIYGKQQQTQDSNYNQGSYPGSQQGLSYLSQQSNNYQDNSQSQSVQQQGFIRNQNQLSSDIANILKFNDIPYKLTQNLANDGQKLHNFNYDQIGIPTPLPLKINQNVGSHQLDVTSNLLSKLLLNKQPPMNINRPEIDSQTGNLLSTINGFKVANPFNVDLKLVAEMLKGKPTVDDSHMLALRDPYNPSAHKFDLSQLQFLLKNENSGNIAPINEGLSALGGSSYLDLYNNGRFPYQGVKYSRSQEEEESLPIADASSTHPIGAVIEQDDSTGERDVSATADLTGQGDDVSSNFEETRPKNHFLSASRTINDRHRHPNLLSSGRHSYQRKYPKADVEEPYPLLKPPPPGRGSHNMKMEKHGRRRRVNKPKLLRIIKTEPLFEAGAEPESLETSVPILLRPPPPVAESKSDKDVEEATT</sequence>
<keyword evidence="3" id="KW-0418">Kinase</keyword>
<accession>A0A7E5VRZ7</accession>
<dbReference type="InParanoid" id="A0A7E5VRZ7"/>
<gene>
    <name evidence="3" type="primary">LOC113496138</name>
</gene>
<feature type="compositionally biased region" description="Polar residues" evidence="1">
    <location>
        <begin position="791"/>
        <end position="804"/>
    </location>
</feature>
<feature type="region of interest" description="Disordered" evidence="1">
    <location>
        <begin position="791"/>
        <end position="811"/>
    </location>
</feature>
<protein>
    <submittedName>
        <fullName evidence="3">Probable cyclin-dependent serine/threonine-protein kinase DDB_G0292550</fullName>
    </submittedName>
</protein>
<feature type="compositionally biased region" description="Polar residues" evidence="1">
    <location>
        <begin position="722"/>
        <end position="737"/>
    </location>
</feature>
<evidence type="ECO:0000313" key="3">
    <source>
        <dbReference type="RefSeq" id="XP_026731064.1"/>
    </source>
</evidence>